<dbReference type="Gene3D" id="3.30.70.100">
    <property type="match status" value="1"/>
</dbReference>
<organism evidence="3 4">
    <name type="scientific">Pythium oligandrum</name>
    <name type="common">Mycoparasitic fungus</name>
    <dbReference type="NCBI Taxonomy" id="41045"/>
    <lineage>
        <taxon>Eukaryota</taxon>
        <taxon>Sar</taxon>
        <taxon>Stramenopiles</taxon>
        <taxon>Oomycota</taxon>
        <taxon>Peronosporomycetes</taxon>
        <taxon>Pythiales</taxon>
        <taxon>Pythiaceae</taxon>
        <taxon>Pythium</taxon>
    </lineage>
</organism>
<sequence length="666" mass="70174">MSGSPLFTSSMTPSGSMKRHRKHCSFSGCEKVDAGGGYCVAHGGGKKCSFPGCKKGYQTGGFCRQHGGGARCQVDGCGKVDAGKGFCRAHGGGRRCQTSGCKKADVGGGFCTTHGGGRRCSEPGCSKIDQGGGKCRAHGGARRCRETGCLKPARGSNGLCSEHGGARLCSVPNCRRIARANDGTLCGVCAKEKVKAEQESTVNVYVMTSQLGNEYGEGLMLRPMEQLVHFAQRLSDASSHMDEIMSSAGELPPVQGGSCFPSSVAEEVLDQEMVVPAEEPGPPSAAYVASCLQNGCSRSFGGRCNCKAGCSCCRKSKEDSTDDTTTAANDGSDEASTPVSPLKLQRFVVVVQPSSFPVETLLALLRSLPGVRSVHLPLQASADESVDEPTTIILRCDPLVDAETALNDTIAALRIEYQVSETTTIDWVNKEIVLKVEEMMCPGNCGRTVINALRVVPNVQTANLMFETRCVAARGGMGAKELCDAVDATGFEPVVVAETALPQRFRFRVNDFVSLHVHGLRLKYRLMNVEGVETVLVMVERAEVLVEATLTDAAPLLRAALAHGHVMVEIAETGIAPSPFDPAVATSKATTSSAPAPITDDNDEDHVCDVMLCPQNGCQKYMATVAHTAALAVGWVVPGCAMSWGGECTCGEKCKCNGCPQHNPAS</sequence>
<proteinExistence type="predicted"/>
<accession>A0A8K1C488</accession>
<dbReference type="InterPro" id="IPR036163">
    <property type="entry name" value="HMA_dom_sf"/>
</dbReference>
<evidence type="ECO:0000313" key="3">
    <source>
        <dbReference type="EMBL" id="TMW56120.1"/>
    </source>
</evidence>
<dbReference type="Proteomes" id="UP000794436">
    <property type="component" value="Unassembled WGS sequence"/>
</dbReference>
<evidence type="ECO:0000259" key="2">
    <source>
        <dbReference type="Pfam" id="PF24906"/>
    </source>
</evidence>
<dbReference type="Pfam" id="PF24906">
    <property type="entry name" value="Zf_WRKY19"/>
    <property type="match status" value="1"/>
</dbReference>
<feature type="compositionally biased region" description="Polar residues" evidence="1">
    <location>
        <begin position="1"/>
        <end position="15"/>
    </location>
</feature>
<dbReference type="GO" id="GO:0046872">
    <property type="term" value="F:metal ion binding"/>
    <property type="evidence" value="ECO:0007669"/>
    <property type="project" value="InterPro"/>
</dbReference>
<feature type="domain" description="WRKY19-like zinc finger" evidence="2">
    <location>
        <begin position="117"/>
        <end position="140"/>
    </location>
</feature>
<dbReference type="InterPro" id="IPR056866">
    <property type="entry name" value="Znf_WRKY19"/>
</dbReference>
<name>A0A8K1C488_PYTOL</name>
<keyword evidence="4" id="KW-1185">Reference proteome</keyword>
<dbReference type="OrthoDB" id="63055at2759"/>
<dbReference type="AlphaFoldDB" id="A0A8K1C488"/>
<dbReference type="SUPFAM" id="SSF55008">
    <property type="entry name" value="HMA, heavy metal-associated domain"/>
    <property type="match status" value="1"/>
</dbReference>
<protein>
    <recommendedName>
        <fullName evidence="2">WRKY19-like zinc finger domain-containing protein</fullName>
    </recommendedName>
</protein>
<evidence type="ECO:0000256" key="1">
    <source>
        <dbReference type="SAM" id="MobiDB-lite"/>
    </source>
</evidence>
<dbReference type="PANTHER" id="PTHR31827:SF1">
    <property type="entry name" value="EMB|CAB89363.1"/>
    <property type="match status" value="1"/>
</dbReference>
<dbReference type="PANTHER" id="PTHR31827">
    <property type="entry name" value="EMB|CAB89363.1"/>
    <property type="match status" value="1"/>
</dbReference>
<gene>
    <name evidence="3" type="ORF">Poli38472_008768</name>
</gene>
<evidence type="ECO:0000313" key="4">
    <source>
        <dbReference type="Proteomes" id="UP000794436"/>
    </source>
</evidence>
<feature type="region of interest" description="Disordered" evidence="1">
    <location>
        <begin position="1"/>
        <end position="20"/>
    </location>
</feature>
<feature type="region of interest" description="Disordered" evidence="1">
    <location>
        <begin position="313"/>
        <end position="338"/>
    </location>
</feature>
<comment type="caution">
    <text evidence="3">The sequence shown here is derived from an EMBL/GenBank/DDBJ whole genome shotgun (WGS) entry which is preliminary data.</text>
</comment>
<reference evidence="3" key="1">
    <citation type="submission" date="2019-03" db="EMBL/GenBank/DDBJ databases">
        <title>Long read genome sequence of the mycoparasitic Pythium oligandrum ATCC 38472 isolated from sugarbeet rhizosphere.</title>
        <authorList>
            <person name="Gaulin E."/>
        </authorList>
    </citation>
    <scope>NUCLEOTIDE SEQUENCE</scope>
    <source>
        <strain evidence="3">ATCC 38472_TT</strain>
    </source>
</reference>
<dbReference type="EMBL" id="SPLM01000146">
    <property type="protein sequence ID" value="TMW56120.1"/>
    <property type="molecule type" value="Genomic_DNA"/>
</dbReference>